<name>A0AB36DPC7_MORCA</name>
<protein>
    <submittedName>
        <fullName evidence="1">Uncharacterized protein</fullName>
    </submittedName>
</protein>
<evidence type="ECO:0000313" key="1">
    <source>
        <dbReference type="EMBL" id="OAV25585.1"/>
    </source>
</evidence>
<organism evidence="1 2">
    <name type="scientific">Moraxella catarrhalis</name>
    <name type="common">Branhamella catarrhalis</name>
    <dbReference type="NCBI Taxonomy" id="480"/>
    <lineage>
        <taxon>Bacteria</taxon>
        <taxon>Pseudomonadati</taxon>
        <taxon>Pseudomonadota</taxon>
        <taxon>Gammaproteobacteria</taxon>
        <taxon>Moraxellales</taxon>
        <taxon>Moraxellaceae</taxon>
        <taxon>Moraxella</taxon>
    </lineage>
</organism>
<reference evidence="1 2" key="1">
    <citation type="journal article" date="2016" name="Genome Biol. Evol.">
        <title>Comparative Genomic Analyses of the Moraxella catarrhalis Serosensitive and Seroresistant Lineages Demonstrate Their Independent Evolution.</title>
        <authorList>
            <person name="Earl J.P."/>
            <person name="de Vries S.P."/>
            <person name="Ahmed A."/>
            <person name="Powell E."/>
            <person name="Schultz M.P."/>
            <person name="Hermans P.W."/>
            <person name="Hill D.J."/>
            <person name="Zhou Z."/>
            <person name="Constantinidou C.I."/>
            <person name="Hu F.Z."/>
            <person name="Bootsma H.J."/>
            <person name="Ehrlich G.D."/>
        </authorList>
    </citation>
    <scope>NUCLEOTIDE SEQUENCE [LARGE SCALE GENOMIC DNA]</scope>
    <source>
        <strain evidence="1 2">F23</strain>
    </source>
</reference>
<accession>A0AB36DPC7</accession>
<evidence type="ECO:0000313" key="2">
    <source>
        <dbReference type="Proteomes" id="UP000078295"/>
    </source>
</evidence>
<proteinExistence type="predicted"/>
<comment type="caution">
    <text evidence="1">The sequence shown here is derived from an EMBL/GenBank/DDBJ whole genome shotgun (WGS) entry which is preliminary data.</text>
</comment>
<dbReference type="EMBL" id="LXHQ01000029">
    <property type="protein sequence ID" value="OAV25585.1"/>
    <property type="molecule type" value="Genomic_DNA"/>
</dbReference>
<dbReference type="Proteomes" id="UP000078295">
    <property type="component" value="Unassembled WGS sequence"/>
</dbReference>
<gene>
    <name evidence="1" type="ORF">AO370_1055</name>
</gene>
<dbReference type="AlphaFoldDB" id="A0AB36DPC7"/>
<sequence length="48" mass="5869">MKPILLNTGRFFYQFLSFCRYQIYSYQSQGWVNKGRVIDFSHWHGFNS</sequence>